<gene>
    <name evidence="9" type="ORF">J2T22_000078</name>
</gene>
<protein>
    <recommendedName>
        <fullName evidence="3">gluconokinase</fullName>
        <ecNumber evidence="3">2.7.1.12</ecNumber>
    </recommendedName>
</protein>
<organism evidence="9 10">
    <name type="scientific">Pseudarthrobacter defluvii</name>
    <dbReference type="NCBI Taxonomy" id="410837"/>
    <lineage>
        <taxon>Bacteria</taxon>
        <taxon>Bacillati</taxon>
        <taxon>Actinomycetota</taxon>
        <taxon>Actinomycetes</taxon>
        <taxon>Micrococcales</taxon>
        <taxon>Micrococcaceae</taxon>
        <taxon>Pseudarthrobacter</taxon>
    </lineage>
</organism>
<name>A0ABT9UD68_9MICC</name>
<dbReference type="Gene3D" id="3.40.50.300">
    <property type="entry name" value="P-loop containing nucleotide triphosphate hydrolases"/>
    <property type="match status" value="1"/>
</dbReference>
<keyword evidence="10" id="KW-1185">Reference proteome</keyword>
<evidence type="ECO:0000256" key="4">
    <source>
        <dbReference type="ARBA" id="ARBA00022679"/>
    </source>
</evidence>
<evidence type="ECO:0000256" key="1">
    <source>
        <dbReference type="ARBA" id="ARBA00004761"/>
    </source>
</evidence>
<evidence type="ECO:0000256" key="8">
    <source>
        <dbReference type="ARBA" id="ARBA00048090"/>
    </source>
</evidence>
<comment type="catalytic activity">
    <reaction evidence="8">
        <text>D-gluconate + ATP = 6-phospho-D-gluconate + ADP + H(+)</text>
        <dbReference type="Rhea" id="RHEA:19433"/>
        <dbReference type="ChEBI" id="CHEBI:15378"/>
        <dbReference type="ChEBI" id="CHEBI:18391"/>
        <dbReference type="ChEBI" id="CHEBI:30616"/>
        <dbReference type="ChEBI" id="CHEBI:58759"/>
        <dbReference type="ChEBI" id="CHEBI:456216"/>
        <dbReference type="EC" id="2.7.1.12"/>
    </reaction>
</comment>
<dbReference type="PANTHER" id="PTHR43442:SF3">
    <property type="entry name" value="GLUCONOKINASE-RELATED"/>
    <property type="match status" value="1"/>
</dbReference>
<evidence type="ECO:0000256" key="7">
    <source>
        <dbReference type="ARBA" id="ARBA00022840"/>
    </source>
</evidence>
<evidence type="ECO:0000313" key="10">
    <source>
        <dbReference type="Proteomes" id="UP001226389"/>
    </source>
</evidence>
<comment type="pathway">
    <text evidence="1">Carbohydrate acid metabolism.</text>
</comment>
<evidence type="ECO:0000256" key="2">
    <source>
        <dbReference type="ARBA" id="ARBA00008420"/>
    </source>
</evidence>
<dbReference type="PANTHER" id="PTHR43442">
    <property type="entry name" value="GLUCONOKINASE-RELATED"/>
    <property type="match status" value="1"/>
</dbReference>
<dbReference type="EMBL" id="JAUSSY010000001">
    <property type="protein sequence ID" value="MDQ0116918.1"/>
    <property type="molecule type" value="Genomic_DNA"/>
</dbReference>
<evidence type="ECO:0000256" key="5">
    <source>
        <dbReference type="ARBA" id="ARBA00022741"/>
    </source>
</evidence>
<reference evidence="9 10" key="1">
    <citation type="submission" date="2023-07" db="EMBL/GenBank/DDBJ databases">
        <title>Sorghum-associated microbial communities from plants grown in Nebraska, USA.</title>
        <authorList>
            <person name="Schachtman D."/>
        </authorList>
    </citation>
    <scope>NUCLEOTIDE SEQUENCE [LARGE SCALE GENOMIC DNA]</scope>
    <source>
        <strain evidence="9 10">DS994</strain>
    </source>
</reference>
<dbReference type="InterPro" id="IPR006001">
    <property type="entry name" value="Therm_gnt_kin"/>
</dbReference>
<dbReference type="RefSeq" id="WP_307487554.1">
    <property type="nucleotide sequence ID" value="NZ_JAUSSY010000001.1"/>
</dbReference>
<dbReference type="CDD" id="cd02021">
    <property type="entry name" value="GntK"/>
    <property type="match status" value="1"/>
</dbReference>
<dbReference type="GO" id="GO:0046316">
    <property type="term" value="F:gluconokinase activity"/>
    <property type="evidence" value="ECO:0007669"/>
    <property type="project" value="UniProtKB-EC"/>
</dbReference>
<comment type="similarity">
    <text evidence="2">Belongs to the gluconokinase GntK/GntV family.</text>
</comment>
<keyword evidence="5" id="KW-0547">Nucleotide-binding</keyword>
<keyword evidence="7" id="KW-0067">ATP-binding</keyword>
<keyword evidence="6" id="KW-0418">Kinase</keyword>
<evidence type="ECO:0000256" key="3">
    <source>
        <dbReference type="ARBA" id="ARBA00012054"/>
    </source>
</evidence>
<accession>A0ABT9UD68</accession>
<dbReference type="InterPro" id="IPR027417">
    <property type="entry name" value="P-loop_NTPase"/>
</dbReference>
<proteinExistence type="inferred from homology"/>
<evidence type="ECO:0000256" key="6">
    <source>
        <dbReference type="ARBA" id="ARBA00022777"/>
    </source>
</evidence>
<dbReference type="Proteomes" id="UP001226389">
    <property type="component" value="Unassembled WGS sequence"/>
</dbReference>
<dbReference type="SUPFAM" id="SSF52540">
    <property type="entry name" value="P-loop containing nucleoside triphosphate hydrolases"/>
    <property type="match status" value="1"/>
</dbReference>
<comment type="caution">
    <text evidence="9">The sequence shown here is derived from an EMBL/GenBank/DDBJ whole genome shotgun (WGS) entry which is preliminary data.</text>
</comment>
<sequence>MSGHLPPLVVMGVSGCGKSTVGALLGRRLGKPFLDGDDFHPAANKEKMGAGIPLTDSDREPWLAVLGGLLAGRDGLPGAAPGLFEGTADGGPTVPPIVACSALKRRYRNLLRSYAPDLVFVHLAGSAETIGARMDARAHEFMPRTLLESQFAALEELAADEAHVLGDITQPLDVLVEAVARHLEAGAPWAPAGSGSVPEAVHSA</sequence>
<evidence type="ECO:0000313" key="9">
    <source>
        <dbReference type="EMBL" id="MDQ0116918.1"/>
    </source>
</evidence>
<dbReference type="EC" id="2.7.1.12" evidence="3"/>
<keyword evidence="4 9" id="KW-0808">Transferase</keyword>